<evidence type="ECO:0000256" key="2">
    <source>
        <dbReference type="SAM" id="Phobius"/>
    </source>
</evidence>
<name>A0AAN7W7S3_9PEZI</name>
<feature type="region of interest" description="Disordered" evidence="1">
    <location>
        <begin position="92"/>
        <end position="147"/>
    </location>
</feature>
<evidence type="ECO:0000313" key="3">
    <source>
        <dbReference type="EMBL" id="KAK5700523.1"/>
    </source>
</evidence>
<reference evidence="3" key="1">
    <citation type="submission" date="2023-08" db="EMBL/GenBank/DDBJ databases">
        <title>Black Yeasts Isolated from many extreme environments.</title>
        <authorList>
            <person name="Coleine C."/>
            <person name="Stajich J.E."/>
            <person name="Selbmann L."/>
        </authorList>
    </citation>
    <scope>NUCLEOTIDE SEQUENCE</scope>
    <source>
        <strain evidence="3">CCFEE 5810</strain>
    </source>
</reference>
<gene>
    <name evidence="3" type="ORF">LTR97_005040</name>
</gene>
<organism evidence="3 4">
    <name type="scientific">Elasticomyces elasticus</name>
    <dbReference type="NCBI Taxonomy" id="574655"/>
    <lineage>
        <taxon>Eukaryota</taxon>
        <taxon>Fungi</taxon>
        <taxon>Dikarya</taxon>
        <taxon>Ascomycota</taxon>
        <taxon>Pezizomycotina</taxon>
        <taxon>Dothideomycetes</taxon>
        <taxon>Dothideomycetidae</taxon>
        <taxon>Mycosphaerellales</taxon>
        <taxon>Teratosphaeriaceae</taxon>
        <taxon>Elasticomyces</taxon>
    </lineage>
</organism>
<keyword evidence="2" id="KW-0472">Membrane</keyword>
<evidence type="ECO:0000313" key="4">
    <source>
        <dbReference type="Proteomes" id="UP001310594"/>
    </source>
</evidence>
<keyword evidence="2" id="KW-0812">Transmembrane</keyword>
<feature type="compositionally biased region" description="Polar residues" evidence="1">
    <location>
        <begin position="244"/>
        <end position="259"/>
    </location>
</feature>
<accession>A0AAN7W7S3</accession>
<dbReference type="AlphaFoldDB" id="A0AAN7W7S3"/>
<feature type="compositionally biased region" description="Polar residues" evidence="1">
    <location>
        <begin position="205"/>
        <end position="215"/>
    </location>
</feature>
<dbReference type="Proteomes" id="UP001310594">
    <property type="component" value="Unassembled WGS sequence"/>
</dbReference>
<proteinExistence type="predicted"/>
<protein>
    <submittedName>
        <fullName evidence="3">Uncharacterized protein</fullName>
    </submittedName>
</protein>
<dbReference type="EMBL" id="JAVRQU010000007">
    <property type="protein sequence ID" value="KAK5700523.1"/>
    <property type="molecule type" value="Genomic_DNA"/>
</dbReference>
<keyword evidence="2" id="KW-1133">Transmembrane helix</keyword>
<feature type="transmembrane region" description="Helical" evidence="2">
    <location>
        <begin position="31"/>
        <end position="51"/>
    </location>
</feature>
<sequence>MAITVLRSLLLETLWSIWNALRWPTSTKPSVEIAVSVFLFSFLSLPLAAFAVFTTTLAFWVLLFRVSLVYAELLTALLRSYVVPPTKELRVDVPSPNSAKDRSPRSRRASSSSGSSGLQMRAFGASDSSTNLAEPLPSRDYEGVGGWREQEDDAEEALWLGINGPIEPPTLTGPRHYALGLTSLSRNHSALTSPELGRSPLALRTSGNSRGSGTASPEGYFSTPLRRLSTTGDRTSKVSFEDQVPSTIGSTASLSSVKITRQDPT</sequence>
<comment type="caution">
    <text evidence="3">The sequence shown here is derived from an EMBL/GenBank/DDBJ whole genome shotgun (WGS) entry which is preliminary data.</text>
</comment>
<feature type="region of interest" description="Disordered" evidence="1">
    <location>
        <begin position="190"/>
        <end position="265"/>
    </location>
</feature>
<evidence type="ECO:0000256" key="1">
    <source>
        <dbReference type="SAM" id="MobiDB-lite"/>
    </source>
</evidence>